<evidence type="ECO:0000313" key="2">
    <source>
        <dbReference type="Proteomes" id="UP000033352"/>
    </source>
</evidence>
<accession>A0A0F0ZUX5</accession>
<name>A0A0F0ZUX5_9ENTR</name>
<dbReference type="Proteomes" id="UP000033352">
    <property type="component" value="Unassembled WGS sequence"/>
</dbReference>
<comment type="caution">
    <text evidence="1">The sequence shown here is derived from an EMBL/GenBank/DDBJ whole genome shotgun (WGS) entry which is preliminary data.</text>
</comment>
<dbReference type="EMBL" id="JZYX01000122">
    <property type="protein sequence ID" value="KJN12689.1"/>
    <property type="molecule type" value="Genomic_DNA"/>
</dbReference>
<organism evidence="1 2">
    <name type="scientific">Enterobacter sichuanensis</name>
    <dbReference type="NCBI Taxonomy" id="2071710"/>
    <lineage>
        <taxon>Bacteria</taxon>
        <taxon>Pseudomonadati</taxon>
        <taxon>Pseudomonadota</taxon>
        <taxon>Gammaproteobacteria</taxon>
        <taxon>Enterobacterales</taxon>
        <taxon>Enterobacteriaceae</taxon>
        <taxon>Enterobacter</taxon>
        <taxon>Enterobacter cloacae complex</taxon>
    </lineage>
</organism>
<dbReference type="PATRIC" id="fig|1619248.3.peg.543"/>
<evidence type="ECO:0000313" key="1">
    <source>
        <dbReference type="EMBL" id="KJN12689.1"/>
    </source>
</evidence>
<reference evidence="1 2" key="1">
    <citation type="submission" date="2015-03" db="EMBL/GenBank/DDBJ databases">
        <authorList>
            <person name="McCorrison J."/>
            <person name="Sanka R."/>
            <person name="Adams M."/>
            <person name="Brinkac L."/>
            <person name="Nierman W."/>
            <person name="Sutton G."/>
            <person name="Nelson K."/>
            <person name="Kiedrowski L."/>
            <person name="Guerrero D."/>
            <person name="Bonomo R."/>
        </authorList>
    </citation>
    <scope>NUCLEOTIDE SEQUENCE [LARGE SCALE GENOMIC DNA]</scope>
    <source>
        <strain evidence="1 2">35699</strain>
    </source>
</reference>
<proteinExistence type="predicted"/>
<protein>
    <submittedName>
        <fullName evidence="1">Uncharacterized protein</fullName>
    </submittedName>
</protein>
<dbReference type="RefSeq" id="WP_045286979.1">
    <property type="nucleotide sequence ID" value="NZ_JZYX01000122.1"/>
</dbReference>
<dbReference type="AlphaFoldDB" id="A0A0F0ZUX5"/>
<gene>
    <name evidence="1" type="ORF">SS37_25270</name>
</gene>
<sequence>MQLDLFRQKGGMGLSEREAVEVARLRWHAFRRAFVGPPCPEFIRGARPACRVIPAAPPVVFIPEPEIEPELETLPEPSLEPESEECDDLDIPDAIPLNTSHILASARYQMEAERLQRLGCYRRACTRYRKALMLALPGKRADKLRVMVNRCARMAGKRVRG</sequence>